<sequence>MSDQPQLQQYDVHLFAVVRRKVAGIDATSHREAIEATLGKTDLYACFDGTEAEYAEELSHFLVDVVGDDEYAQSQWYYSQDVPLMSNLARLVSWYERGRPGEELEQIIRDARDVLANYV</sequence>
<dbReference type="AlphaFoldDB" id="A0A518C612"/>
<dbReference type="RefSeq" id="WP_144971599.1">
    <property type="nucleotide sequence ID" value="NZ_CP036289.1"/>
</dbReference>
<proteinExistence type="predicted"/>
<evidence type="ECO:0000313" key="2">
    <source>
        <dbReference type="Proteomes" id="UP000318626"/>
    </source>
</evidence>
<dbReference type="KEGG" id="bvo:Pan97_16710"/>
<gene>
    <name evidence="1" type="ORF">Pan97_16710</name>
</gene>
<dbReference type="EMBL" id="CP036289">
    <property type="protein sequence ID" value="QDU74659.1"/>
    <property type="molecule type" value="Genomic_DNA"/>
</dbReference>
<reference evidence="2" key="1">
    <citation type="submission" date="2019-02" db="EMBL/GenBank/DDBJ databases">
        <title>Deep-cultivation of Planctomycetes and their phenomic and genomic characterization uncovers novel biology.</title>
        <authorList>
            <person name="Wiegand S."/>
            <person name="Jogler M."/>
            <person name="Boedeker C."/>
            <person name="Pinto D."/>
            <person name="Vollmers J."/>
            <person name="Rivas-Marin E."/>
            <person name="Kohn T."/>
            <person name="Peeters S.H."/>
            <person name="Heuer A."/>
            <person name="Rast P."/>
            <person name="Oberbeckmann S."/>
            <person name="Bunk B."/>
            <person name="Jeske O."/>
            <person name="Meyerdierks A."/>
            <person name="Storesund J.E."/>
            <person name="Kallscheuer N."/>
            <person name="Luecker S."/>
            <person name="Lage O.M."/>
            <person name="Pohl T."/>
            <person name="Merkel B.J."/>
            <person name="Hornburger P."/>
            <person name="Mueller R.-W."/>
            <person name="Bruemmer F."/>
            <person name="Labrenz M."/>
            <person name="Spormann A.M."/>
            <person name="Op den Camp H."/>
            <person name="Overmann J."/>
            <person name="Amann R."/>
            <person name="Jetten M.S.M."/>
            <person name="Mascher T."/>
            <person name="Medema M.H."/>
            <person name="Devos D.P."/>
            <person name="Kaster A.-K."/>
            <person name="Ovreas L."/>
            <person name="Rohde M."/>
            <person name="Galperin M.Y."/>
            <person name="Jogler C."/>
        </authorList>
    </citation>
    <scope>NUCLEOTIDE SEQUENCE [LARGE SCALE GENOMIC DNA]</scope>
    <source>
        <strain evidence="2">Pan97</strain>
    </source>
</reference>
<keyword evidence="2" id="KW-1185">Reference proteome</keyword>
<name>A0A518C612_9BACT</name>
<dbReference type="Proteomes" id="UP000318626">
    <property type="component" value="Chromosome"/>
</dbReference>
<accession>A0A518C612</accession>
<organism evidence="1 2">
    <name type="scientific">Bremerella volcania</name>
    <dbReference type="NCBI Taxonomy" id="2527984"/>
    <lineage>
        <taxon>Bacteria</taxon>
        <taxon>Pseudomonadati</taxon>
        <taxon>Planctomycetota</taxon>
        <taxon>Planctomycetia</taxon>
        <taxon>Pirellulales</taxon>
        <taxon>Pirellulaceae</taxon>
        <taxon>Bremerella</taxon>
    </lineage>
</organism>
<evidence type="ECO:0000313" key="1">
    <source>
        <dbReference type="EMBL" id="QDU74659.1"/>
    </source>
</evidence>
<protein>
    <submittedName>
        <fullName evidence="1">Uncharacterized protein</fullName>
    </submittedName>
</protein>